<reference evidence="2" key="1">
    <citation type="journal article" date="2020" name="Nature">
        <title>Giant virus diversity and host interactions through global metagenomics.</title>
        <authorList>
            <person name="Schulz F."/>
            <person name="Roux S."/>
            <person name="Paez-Espino D."/>
            <person name="Jungbluth S."/>
            <person name="Walsh D.A."/>
            <person name="Denef V.J."/>
            <person name="McMahon K.D."/>
            <person name="Konstantinidis K.T."/>
            <person name="Eloe-Fadrosh E.A."/>
            <person name="Kyrpides N.C."/>
            <person name="Woyke T."/>
        </authorList>
    </citation>
    <scope>NUCLEOTIDE SEQUENCE</scope>
    <source>
        <strain evidence="2">GVMAG-M-3300020185-18</strain>
    </source>
</reference>
<feature type="transmembrane region" description="Helical" evidence="1">
    <location>
        <begin position="53"/>
        <end position="74"/>
    </location>
</feature>
<keyword evidence="1" id="KW-1133">Transmembrane helix</keyword>
<dbReference type="EMBL" id="MN739330">
    <property type="protein sequence ID" value="QHS98930.1"/>
    <property type="molecule type" value="Genomic_DNA"/>
</dbReference>
<keyword evidence="1" id="KW-0472">Membrane</keyword>
<dbReference type="AlphaFoldDB" id="A0A6C0C3D4"/>
<feature type="transmembrane region" description="Helical" evidence="1">
    <location>
        <begin position="12"/>
        <end position="33"/>
    </location>
</feature>
<protein>
    <submittedName>
        <fullName evidence="2">Uncharacterized protein</fullName>
    </submittedName>
</protein>
<proteinExistence type="predicted"/>
<evidence type="ECO:0000256" key="1">
    <source>
        <dbReference type="SAM" id="Phobius"/>
    </source>
</evidence>
<keyword evidence="1" id="KW-0812">Transmembrane</keyword>
<sequence length="81" mass="9602">MNRLFIRNNITSISILLFITLFITVQYLQPAFLYDRDGALREFGLGKKNKTILPIWLISLVLAIFSYLFVLYYLTMPKFIY</sequence>
<evidence type="ECO:0000313" key="2">
    <source>
        <dbReference type="EMBL" id="QHS98930.1"/>
    </source>
</evidence>
<accession>A0A6C0C3D4</accession>
<organism evidence="2">
    <name type="scientific">viral metagenome</name>
    <dbReference type="NCBI Taxonomy" id="1070528"/>
    <lineage>
        <taxon>unclassified sequences</taxon>
        <taxon>metagenomes</taxon>
        <taxon>organismal metagenomes</taxon>
    </lineage>
</organism>
<name>A0A6C0C3D4_9ZZZZ</name>